<dbReference type="Proteomes" id="UP000239241">
    <property type="component" value="Unassembled WGS sequence"/>
</dbReference>
<accession>A0A2S5VU65</accession>
<proteinExistence type="predicted"/>
<organism evidence="2 3">
    <name type="scientific">Clavibacter michiganensis</name>
    <dbReference type="NCBI Taxonomy" id="28447"/>
    <lineage>
        <taxon>Bacteria</taxon>
        <taxon>Bacillati</taxon>
        <taxon>Actinomycetota</taxon>
        <taxon>Actinomycetes</taxon>
        <taxon>Micrococcales</taxon>
        <taxon>Microbacteriaceae</taxon>
        <taxon>Clavibacter</taxon>
    </lineage>
</organism>
<dbReference type="EMBL" id="PSXY01000010">
    <property type="protein sequence ID" value="PPF68105.1"/>
    <property type="molecule type" value="Genomic_DNA"/>
</dbReference>
<keyword evidence="1" id="KW-0472">Membrane</keyword>
<dbReference type="AlphaFoldDB" id="A0A2S5VU65"/>
<keyword evidence="1" id="KW-0812">Transmembrane</keyword>
<comment type="caution">
    <text evidence="2">The sequence shown here is derived from an EMBL/GenBank/DDBJ whole genome shotgun (WGS) entry which is preliminary data.</text>
</comment>
<evidence type="ECO:0000313" key="2">
    <source>
        <dbReference type="EMBL" id="PPF68105.1"/>
    </source>
</evidence>
<gene>
    <name evidence="2" type="ORF">C5E16_07845</name>
</gene>
<keyword evidence="1" id="KW-1133">Transmembrane helix</keyword>
<evidence type="ECO:0000313" key="3">
    <source>
        <dbReference type="Proteomes" id="UP000239241"/>
    </source>
</evidence>
<evidence type="ECO:0000256" key="1">
    <source>
        <dbReference type="SAM" id="Phobius"/>
    </source>
</evidence>
<name>A0A2S5VU65_9MICO</name>
<protein>
    <submittedName>
        <fullName evidence="2">Uncharacterized protein</fullName>
    </submittedName>
</protein>
<sequence>MATRDRRRTDHGSPAIRAAFAAAGAAYLVSCGIGTAAAARILPPRPELRLHHRAYVLTCALTAVALAAPLWAGPSARPAARRCAVALAPALLTLAALPRAGTRTRRHPALALTAAPWFAASTLTAWS</sequence>
<reference evidence="2 3" key="1">
    <citation type="submission" date="2018-02" db="EMBL/GenBank/DDBJ databases">
        <title>Bacteriophage NCPPB3778 and a type I-E CRISPR drive the evolution of the US Biological Select Agent, Rathayibacter toxicus.</title>
        <authorList>
            <person name="Davis E.W.II."/>
            <person name="Tabima J.F."/>
            <person name="Weisberg A.J."/>
            <person name="Lopes L.D."/>
            <person name="Wiseman M.S."/>
            <person name="Wiseman M.S."/>
            <person name="Pupko T."/>
            <person name="Belcher M.S."/>
            <person name="Sechler A.J."/>
            <person name="Tancos M.A."/>
            <person name="Schroeder B.K."/>
            <person name="Murray T.D."/>
            <person name="Luster D.G."/>
            <person name="Schneider W.L."/>
            <person name="Rogers E."/>
            <person name="Andreote F.D."/>
            <person name="Grunwald N.J."/>
            <person name="Putnam M.L."/>
            <person name="Chang J.H."/>
        </authorList>
    </citation>
    <scope>NUCLEOTIDE SEQUENCE [LARGE SCALE GENOMIC DNA]</scope>
    <source>
        <strain evidence="2 3">AY1B3</strain>
    </source>
</reference>
<feature type="transmembrane region" description="Helical" evidence="1">
    <location>
        <begin position="54"/>
        <end position="73"/>
    </location>
</feature>
<feature type="transmembrane region" description="Helical" evidence="1">
    <location>
        <begin position="20"/>
        <end position="42"/>
    </location>
</feature>